<dbReference type="EMBL" id="CP060635">
    <property type="protein sequence ID" value="QNM10019.1"/>
    <property type="molecule type" value="Genomic_DNA"/>
</dbReference>
<dbReference type="InterPro" id="IPR038071">
    <property type="entry name" value="UROD/MetE-like_sf"/>
</dbReference>
<dbReference type="GO" id="GO:0006779">
    <property type="term" value="P:porphyrin-containing compound biosynthetic process"/>
    <property type="evidence" value="ECO:0007669"/>
    <property type="project" value="InterPro"/>
</dbReference>
<sequence length="395" mass="45795">MTNRERERMTLDFQKPDRGSIEETFYPWVLTTQRYKQEGIPAEIADGAKDITNDIVGKHENDNPEKYLPVSWGEGVMEYEQYLGFDPVRRAHFVLPFRRFEEKIIEETDEHIIKQDVFGRQNIRKLPNGIEIPYKPIISTEDDWKRMKEHGDIELEKHFTDAAIEAAYLPLKERHDRGDFPIRLNIEGFFWVPRELLGDEEHLYSFYEDPELLHDICDYMLGVYTTKLMKVIELIQPDIVYIMEDLSGKNGPMISGAMFDEFVGSYYRKLIPMLKARGVGNVFVDTDGDFMMMIPNFMDAGVDGFLPMDVNAGMDIVKVRENFPTLKFIGGYNKLRIADGKEAIDEEFNRILPVVRQGGYIVGADHQVPPSASLENYRYYIERLKDVMAQCGADL</sequence>
<dbReference type="GO" id="GO:0004853">
    <property type="term" value="F:uroporphyrinogen decarboxylase activity"/>
    <property type="evidence" value="ECO:0007669"/>
    <property type="project" value="InterPro"/>
</dbReference>
<dbReference type="AlphaFoldDB" id="A0A7G9GGT7"/>
<evidence type="ECO:0000313" key="2">
    <source>
        <dbReference type="EMBL" id="QNM10019.1"/>
    </source>
</evidence>
<keyword evidence="3" id="KW-1185">Reference proteome</keyword>
<dbReference type="Pfam" id="PF01208">
    <property type="entry name" value="URO-D"/>
    <property type="match status" value="1"/>
</dbReference>
<gene>
    <name evidence="2" type="ORF">H9Q79_07030</name>
</gene>
<organism evidence="2 3">
    <name type="scientific">Wansuia hejianensis</name>
    <dbReference type="NCBI Taxonomy" id="2763667"/>
    <lineage>
        <taxon>Bacteria</taxon>
        <taxon>Bacillati</taxon>
        <taxon>Bacillota</taxon>
        <taxon>Clostridia</taxon>
        <taxon>Lachnospirales</taxon>
        <taxon>Lachnospiraceae</taxon>
        <taxon>Wansuia</taxon>
    </lineage>
</organism>
<dbReference type="InterPro" id="IPR000257">
    <property type="entry name" value="Uroporphyrinogen_deCOase"/>
</dbReference>
<evidence type="ECO:0000313" key="3">
    <source>
        <dbReference type="Proteomes" id="UP000515860"/>
    </source>
</evidence>
<feature type="domain" description="Uroporphyrinogen decarboxylase (URO-D)" evidence="1">
    <location>
        <begin position="135"/>
        <end position="385"/>
    </location>
</feature>
<dbReference type="RefSeq" id="WP_118647510.1">
    <property type="nucleotide sequence ID" value="NZ_CP060635.1"/>
</dbReference>
<name>A0A7G9GGT7_9FIRM</name>
<protein>
    <recommendedName>
        <fullName evidence="1">Uroporphyrinogen decarboxylase (URO-D) domain-containing protein</fullName>
    </recommendedName>
</protein>
<dbReference type="Gene3D" id="3.20.20.210">
    <property type="match status" value="1"/>
</dbReference>
<dbReference type="SUPFAM" id="SSF51726">
    <property type="entry name" value="UROD/MetE-like"/>
    <property type="match status" value="1"/>
</dbReference>
<dbReference type="KEGG" id="whj:H9Q79_07030"/>
<evidence type="ECO:0000259" key="1">
    <source>
        <dbReference type="Pfam" id="PF01208"/>
    </source>
</evidence>
<reference evidence="2 3" key="1">
    <citation type="submission" date="2020-08" db="EMBL/GenBank/DDBJ databases">
        <authorList>
            <person name="Liu C."/>
            <person name="Sun Q."/>
        </authorList>
    </citation>
    <scope>NUCLEOTIDE SEQUENCE [LARGE SCALE GENOMIC DNA]</scope>
    <source>
        <strain evidence="2 3">NSJ-29</strain>
    </source>
</reference>
<accession>A0A7G9GGT7</accession>
<dbReference type="Proteomes" id="UP000515860">
    <property type="component" value="Chromosome"/>
</dbReference>
<proteinExistence type="predicted"/>